<dbReference type="SMART" id="SM00449">
    <property type="entry name" value="SPRY"/>
    <property type="match status" value="1"/>
</dbReference>
<evidence type="ECO:0000259" key="8">
    <source>
        <dbReference type="PROSITE" id="PS50089"/>
    </source>
</evidence>
<dbReference type="InterPro" id="IPR013083">
    <property type="entry name" value="Znf_RING/FYVE/PHD"/>
</dbReference>
<keyword evidence="1" id="KW-0399">Innate immunity</keyword>
<dbReference type="InterPro" id="IPR003877">
    <property type="entry name" value="SPRY_dom"/>
</dbReference>
<dbReference type="Pfam" id="PF00622">
    <property type="entry name" value="SPRY"/>
    <property type="match status" value="1"/>
</dbReference>
<evidence type="ECO:0000256" key="2">
    <source>
        <dbReference type="ARBA" id="ARBA00022723"/>
    </source>
</evidence>
<dbReference type="InterPro" id="IPR001841">
    <property type="entry name" value="Znf_RING"/>
</dbReference>
<evidence type="ECO:0000256" key="5">
    <source>
        <dbReference type="ARBA" id="ARBA00022859"/>
    </source>
</evidence>
<dbReference type="InterPro" id="IPR001870">
    <property type="entry name" value="B30.2/SPRY"/>
</dbReference>
<dbReference type="CDD" id="cd13733">
    <property type="entry name" value="SPRY_PRY_C-I_1"/>
    <property type="match status" value="1"/>
</dbReference>
<dbReference type="PROSITE" id="PS50188">
    <property type="entry name" value="B302_SPRY"/>
    <property type="match status" value="1"/>
</dbReference>
<dbReference type="Gene3D" id="2.60.120.920">
    <property type="match status" value="1"/>
</dbReference>
<keyword evidence="7" id="KW-0175">Coiled coil</keyword>
<dbReference type="GO" id="GO:0005737">
    <property type="term" value="C:cytoplasm"/>
    <property type="evidence" value="ECO:0007669"/>
    <property type="project" value="UniProtKB-ARBA"/>
</dbReference>
<organism evidence="11 12">
    <name type="scientific">Sparus aurata</name>
    <name type="common">Gilthead sea bream</name>
    <dbReference type="NCBI Taxonomy" id="8175"/>
    <lineage>
        <taxon>Eukaryota</taxon>
        <taxon>Metazoa</taxon>
        <taxon>Chordata</taxon>
        <taxon>Craniata</taxon>
        <taxon>Vertebrata</taxon>
        <taxon>Euteleostomi</taxon>
        <taxon>Actinopterygii</taxon>
        <taxon>Neopterygii</taxon>
        <taxon>Teleostei</taxon>
        <taxon>Neoteleostei</taxon>
        <taxon>Acanthomorphata</taxon>
        <taxon>Eupercaria</taxon>
        <taxon>Spariformes</taxon>
        <taxon>Sparidae</taxon>
        <taxon>Sparus</taxon>
    </lineage>
</organism>
<evidence type="ECO:0000259" key="10">
    <source>
        <dbReference type="PROSITE" id="PS50188"/>
    </source>
</evidence>
<dbReference type="GO" id="GO:0008270">
    <property type="term" value="F:zinc ion binding"/>
    <property type="evidence" value="ECO:0007669"/>
    <property type="project" value="UniProtKB-KW"/>
</dbReference>
<dbReference type="Pfam" id="PF13445">
    <property type="entry name" value="zf-RING_UBOX"/>
    <property type="match status" value="2"/>
</dbReference>
<feature type="domain" description="B30.2/SPRY" evidence="10">
    <location>
        <begin position="608"/>
        <end position="803"/>
    </location>
</feature>
<dbReference type="SMART" id="SM00184">
    <property type="entry name" value="RING"/>
    <property type="match status" value="2"/>
</dbReference>
<dbReference type="PROSITE" id="PS00518">
    <property type="entry name" value="ZF_RING_1"/>
    <property type="match status" value="1"/>
</dbReference>
<dbReference type="PROSITE" id="PS50119">
    <property type="entry name" value="ZF_BBOX"/>
    <property type="match status" value="2"/>
</dbReference>
<name>A0A671U438_SPAAU</name>
<evidence type="ECO:0000256" key="1">
    <source>
        <dbReference type="ARBA" id="ARBA00022588"/>
    </source>
</evidence>
<reference evidence="11" key="3">
    <citation type="submission" date="2025-09" db="UniProtKB">
        <authorList>
            <consortium name="Ensembl"/>
        </authorList>
    </citation>
    <scope>IDENTIFICATION</scope>
</reference>
<dbReference type="Pfam" id="PF13765">
    <property type="entry name" value="PRY"/>
    <property type="match status" value="1"/>
</dbReference>
<feature type="domain" description="B box-type" evidence="9">
    <location>
        <begin position="412"/>
        <end position="452"/>
    </location>
</feature>
<dbReference type="InterPro" id="IPR027370">
    <property type="entry name" value="Znf-RING_euk"/>
</dbReference>
<dbReference type="SMART" id="SM00336">
    <property type="entry name" value="BBOX"/>
    <property type="match status" value="2"/>
</dbReference>
<evidence type="ECO:0000256" key="4">
    <source>
        <dbReference type="ARBA" id="ARBA00022833"/>
    </source>
</evidence>
<evidence type="ECO:0000313" key="11">
    <source>
        <dbReference type="Ensembl" id="ENSSAUP00010008433.1"/>
    </source>
</evidence>
<dbReference type="SUPFAM" id="SSF57845">
    <property type="entry name" value="B-box zinc-binding domain"/>
    <property type="match status" value="2"/>
</dbReference>
<keyword evidence="5" id="KW-0391">Immunity</keyword>
<dbReference type="SUPFAM" id="SSF49899">
    <property type="entry name" value="Concanavalin A-like lectins/glucanases"/>
    <property type="match status" value="1"/>
</dbReference>
<dbReference type="InterPro" id="IPR003879">
    <property type="entry name" value="Butyrophylin_SPRY"/>
</dbReference>
<evidence type="ECO:0000256" key="7">
    <source>
        <dbReference type="SAM" id="Coils"/>
    </source>
</evidence>
<evidence type="ECO:0000313" key="12">
    <source>
        <dbReference type="Proteomes" id="UP000472265"/>
    </source>
</evidence>
<dbReference type="InterPro" id="IPR017907">
    <property type="entry name" value="Znf_RING_CS"/>
</dbReference>
<evidence type="ECO:0000256" key="3">
    <source>
        <dbReference type="ARBA" id="ARBA00022771"/>
    </source>
</evidence>
<keyword evidence="2" id="KW-0479">Metal-binding</keyword>
<dbReference type="InParanoid" id="A0A671U438"/>
<feature type="coiled-coil region" evidence="7">
    <location>
        <begin position="510"/>
        <end position="562"/>
    </location>
</feature>
<reference evidence="11" key="2">
    <citation type="submission" date="2025-08" db="UniProtKB">
        <authorList>
            <consortium name="Ensembl"/>
        </authorList>
    </citation>
    <scope>IDENTIFICATION</scope>
</reference>
<feature type="domain" description="RING-type" evidence="8">
    <location>
        <begin position="343"/>
        <end position="382"/>
    </location>
</feature>
<evidence type="ECO:0000256" key="6">
    <source>
        <dbReference type="PROSITE-ProRule" id="PRU00024"/>
    </source>
</evidence>
<feature type="coiled-coil region" evidence="7">
    <location>
        <begin position="203"/>
        <end position="255"/>
    </location>
</feature>
<dbReference type="Gene3D" id="3.30.40.10">
    <property type="entry name" value="Zinc/RING finger domain, C3HC4 (zinc finger)"/>
    <property type="match status" value="2"/>
</dbReference>
<dbReference type="PRINTS" id="PR01407">
    <property type="entry name" value="BUTYPHLNCDUF"/>
</dbReference>
<dbReference type="InterPro" id="IPR006574">
    <property type="entry name" value="PRY"/>
</dbReference>
<dbReference type="InterPro" id="IPR000315">
    <property type="entry name" value="Znf_B-box"/>
</dbReference>
<dbReference type="InterPro" id="IPR051051">
    <property type="entry name" value="E3_ubiq-ligase_TRIM/RNF"/>
</dbReference>
<dbReference type="PANTHER" id="PTHR25465:SF32">
    <property type="entry name" value="BLOODTHIRSTY-RELATED GENE FAMILY, MEMBER 16 ISOFORM X1-RELATED"/>
    <property type="match status" value="1"/>
</dbReference>
<dbReference type="GeneTree" id="ENSGT01040000240400"/>
<keyword evidence="3 6" id="KW-0863">Zinc-finger</keyword>
<feature type="domain" description="B box-type" evidence="9">
    <location>
        <begin position="105"/>
        <end position="145"/>
    </location>
</feature>
<protein>
    <submittedName>
        <fullName evidence="11">Uncharacterized protein</fullName>
    </submittedName>
</protein>
<dbReference type="Pfam" id="PF25600">
    <property type="entry name" value="TRIM_CC"/>
    <property type="match status" value="2"/>
</dbReference>
<accession>A0A671U438</accession>
<evidence type="ECO:0000259" key="9">
    <source>
        <dbReference type="PROSITE" id="PS50119"/>
    </source>
</evidence>
<dbReference type="GO" id="GO:0045087">
    <property type="term" value="P:innate immune response"/>
    <property type="evidence" value="ECO:0007669"/>
    <property type="project" value="UniProtKB-KW"/>
</dbReference>
<proteinExistence type="predicted"/>
<dbReference type="Gene3D" id="3.30.160.60">
    <property type="entry name" value="Classic Zinc Finger"/>
    <property type="match status" value="2"/>
</dbReference>
<reference evidence="11" key="1">
    <citation type="submission" date="2021-04" db="EMBL/GenBank/DDBJ databases">
        <authorList>
            <consortium name="Wellcome Sanger Institute Data Sharing"/>
        </authorList>
    </citation>
    <scope>NUCLEOTIDE SEQUENCE [LARGE SCALE GENOMIC DNA]</scope>
</reference>
<dbReference type="InterPro" id="IPR043136">
    <property type="entry name" value="B30.2/SPRY_sf"/>
</dbReference>
<dbReference type="FunFam" id="2.60.120.920:FF:000004">
    <property type="entry name" value="Butyrophilin subfamily 1 member A1"/>
    <property type="match status" value="1"/>
</dbReference>
<dbReference type="InterPro" id="IPR013320">
    <property type="entry name" value="ConA-like_dom_sf"/>
</dbReference>
<dbReference type="Ensembl" id="ENSSAUT00010009027.1">
    <property type="protein sequence ID" value="ENSSAUP00010008433.1"/>
    <property type="gene ID" value="ENSSAUG00010004214.1"/>
</dbReference>
<sequence length="807" mass="91957">GPHFRWLKFALHLDFTCSSLQYKAEHQFLCSICLDVFTDPVAIPCGHNFCETYIFNTRTELKQQVSKPGESCLVCLASYCVTHLEPHLTKSGLKGHQLIDPVENLEGRMCTKHNKLLELFCKTNQMCVCMLCTVLDHKGHSVVLLKEEYKGKKAELGKKDAEIQQIIQKRRLKIQEMKRSVELSKKDADREIAAGVQVFSALKESVERSQAELIDTIKEKQRQREKQAKCFIKELEQEISELEKRSSEVEQLSQSEDHLHLVQSFPSLNTINISEVTKRSPLHICKLFNLFQSFPSLNASIRPPSYEGTVVRAVNQLEETLSKQMKKLLELKRVQQYAVDFLCSICLDVFTDPVTIPCGHNFCKTCITQHWSVNALKSCLVCLASDCETHLEPHLTAKQLKRHQLIDPVENLEGRMCTKHDKLLELFCKTDQMCVCMLCTVLDHQGHSVVPLKEEYEGKKVELGKTDAEIQQMIQKRRLKIQEMKRSVELSKKDADREIAAGVQVFSALKESVERSQAELIDTIKEKQRETEKQAEGFIKELQQEISELEERSSEVEQLSQSEDHLHLLQSSPSLNAAPPTKDWTGVSIRPPSYEGTVVRAVNQLEETLSNQMKKVELKRVQQYAVDVTLDPDTAHPKLILSDDGKQVSCGYVEKKLPDNPERFDPCIYVIAKQSFSSGRFYYEVQVKGKTHWTLGVARELINRKGVITQRPQDGYWTIGLRNKNEYYAPADPSIRLSLKRRPEKVGVFVDYEEGLVSFYDFDAAALIYSFTGCCFTQKLYPFFSPCVSGGGKNSAPLMISPVSETF</sequence>
<dbReference type="SMART" id="SM00589">
    <property type="entry name" value="PRY"/>
    <property type="match status" value="1"/>
</dbReference>
<dbReference type="Proteomes" id="UP000472265">
    <property type="component" value="Chromosome 8"/>
</dbReference>
<dbReference type="InterPro" id="IPR058030">
    <property type="entry name" value="TRIM8/14/16/25/29/45/65_CC"/>
</dbReference>
<dbReference type="AlphaFoldDB" id="A0A671U438"/>
<dbReference type="PROSITE" id="PS50089">
    <property type="entry name" value="ZF_RING_2"/>
    <property type="match status" value="2"/>
</dbReference>
<dbReference type="Pfam" id="PF00643">
    <property type="entry name" value="zf-B_box"/>
    <property type="match status" value="2"/>
</dbReference>
<dbReference type="CDD" id="cd19769">
    <property type="entry name" value="Bbox2_TRIM16-like"/>
    <property type="match status" value="2"/>
</dbReference>
<feature type="domain" description="RING-type" evidence="8">
    <location>
        <begin position="30"/>
        <end position="75"/>
    </location>
</feature>
<keyword evidence="4" id="KW-0862">Zinc</keyword>
<dbReference type="PANTHER" id="PTHR25465">
    <property type="entry name" value="B-BOX DOMAIN CONTAINING"/>
    <property type="match status" value="1"/>
</dbReference>
<dbReference type="SUPFAM" id="SSF57850">
    <property type="entry name" value="RING/U-box"/>
    <property type="match status" value="2"/>
</dbReference>
<keyword evidence="12" id="KW-1185">Reference proteome</keyword>